<sequence length="294" mass="34432">MKMNWLERMSGAIDFIEQNLESSLKLEDVAKVACCSKYHFHRMFFACFKVTCAEYIRRRKLTLAATDLMHTESNIAQIALQYGYESPNAFTRAFRHYHGINPSCVRSDNVKLSAFKRLSYSIEKHTGDSMNYRMIDVPEFKIVGKSKCFEFDDFIKEGPKFWKNYVNSEKYKTLTELKQGRPSLVTQSSMLSAYFPTQHGQRDEFLDVLGIELDTDTHLNEFEKFTVPAGKYAEFTCTYKTSMKTNRYIYGEWFASTGFERDENKPDIVSYFPIPFRPMGEMQLRWWIPVIVNS</sequence>
<dbReference type="SUPFAM" id="SSF55136">
    <property type="entry name" value="Probable bacterial effector-binding domain"/>
    <property type="match status" value="1"/>
</dbReference>
<keyword evidence="3" id="KW-0804">Transcription</keyword>
<dbReference type="SMART" id="SM00871">
    <property type="entry name" value="AraC_E_bind"/>
    <property type="match status" value="1"/>
</dbReference>
<accession>A0A4Q7ILT7</accession>
<evidence type="ECO:0000256" key="3">
    <source>
        <dbReference type="ARBA" id="ARBA00023163"/>
    </source>
</evidence>
<dbReference type="InterPro" id="IPR010499">
    <property type="entry name" value="AraC_E-bd"/>
</dbReference>
<protein>
    <recommendedName>
        <fullName evidence="4">HTH araC/xylS-type domain-containing protein</fullName>
    </recommendedName>
</protein>
<dbReference type="GO" id="GO:0003700">
    <property type="term" value="F:DNA-binding transcription factor activity"/>
    <property type="evidence" value="ECO:0007669"/>
    <property type="project" value="InterPro"/>
</dbReference>
<dbReference type="Gene3D" id="1.10.10.60">
    <property type="entry name" value="Homeodomain-like"/>
    <property type="match status" value="2"/>
</dbReference>
<dbReference type="PROSITE" id="PS00041">
    <property type="entry name" value="HTH_ARAC_FAMILY_1"/>
    <property type="match status" value="1"/>
</dbReference>
<dbReference type="Pfam" id="PF14526">
    <property type="entry name" value="Cass2"/>
    <property type="match status" value="1"/>
</dbReference>
<dbReference type="InterPro" id="IPR011256">
    <property type="entry name" value="Reg_factor_effector_dom_sf"/>
</dbReference>
<evidence type="ECO:0000259" key="4">
    <source>
        <dbReference type="PROSITE" id="PS01124"/>
    </source>
</evidence>
<dbReference type="InterPro" id="IPR018062">
    <property type="entry name" value="HTH_AraC-typ_CS"/>
</dbReference>
<dbReference type="InterPro" id="IPR050959">
    <property type="entry name" value="MarA-like"/>
</dbReference>
<dbReference type="InterPro" id="IPR020449">
    <property type="entry name" value="Tscrpt_reg_AraC-type_HTH"/>
</dbReference>
<dbReference type="PANTHER" id="PTHR47504:SF5">
    <property type="entry name" value="RIGHT ORIGIN-BINDING PROTEIN"/>
    <property type="match status" value="1"/>
</dbReference>
<dbReference type="PRINTS" id="PR00032">
    <property type="entry name" value="HTHARAC"/>
</dbReference>
<dbReference type="PANTHER" id="PTHR47504">
    <property type="entry name" value="RIGHT ORIGIN-BINDING PROTEIN"/>
    <property type="match status" value="1"/>
</dbReference>
<dbReference type="SUPFAM" id="SSF46689">
    <property type="entry name" value="Homeodomain-like"/>
    <property type="match status" value="2"/>
</dbReference>
<proteinExistence type="predicted"/>
<gene>
    <name evidence="5" type="ORF">C1E23_12745</name>
</gene>
<evidence type="ECO:0000256" key="2">
    <source>
        <dbReference type="ARBA" id="ARBA00023125"/>
    </source>
</evidence>
<dbReference type="GO" id="GO:0043565">
    <property type="term" value="F:sequence-specific DNA binding"/>
    <property type="evidence" value="ECO:0007669"/>
    <property type="project" value="InterPro"/>
</dbReference>
<dbReference type="InterPro" id="IPR029441">
    <property type="entry name" value="Cass2"/>
</dbReference>
<dbReference type="InterPro" id="IPR018060">
    <property type="entry name" value="HTH_AraC"/>
</dbReference>
<dbReference type="Gene3D" id="3.20.80.10">
    <property type="entry name" value="Regulatory factor, effector binding domain"/>
    <property type="match status" value="1"/>
</dbReference>
<evidence type="ECO:0000256" key="1">
    <source>
        <dbReference type="ARBA" id="ARBA00023015"/>
    </source>
</evidence>
<feature type="domain" description="HTH araC/xylS-type" evidence="4">
    <location>
        <begin position="10"/>
        <end position="108"/>
    </location>
</feature>
<dbReference type="InterPro" id="IPR009057">
    <property type="entry name" value="Homeodomain-like_sf"/>
</dbReference>
<dbReference type="Proteomes" id="UP000291338">
    <property type="component" value="Unassembled WGS sequence"/>
</dbReference>
<dbReference type="EMBL" id="PPSX01000045">
    <property type="protein sequence ID" value="RZQ52652.1"/>
    <property type="molecule type" value="Genomic_DNA"/>
</dbReference>
<dbReference type="PROSITE" id="PS01124">
    <property type="entry name" value="HTH_ARAC_FAMILY_2"/>
    <property type="match status" value="1"/>
</dbReference>
<dbReference type="SMART" id="SM00342">
    <property type="entry name" value="HTH_ARAC"/>
    <property type="match status" value="1"/>
</dbReference>
<dbReference type="Pfam" id="PF12833">
    <property type="entry name" value="HTH_18"/>
    <property type="match status" value="1"/>
</dbReference>
<keyword evidence="2" id="KW-0238">DNA-binding</keyword>
<reference evidence="5 6" key="1">
    <citation type="submission" date="2018-01" db="EMBL/GenBank/DDBJ databases">
        <title>Co-occurrence of chitin degradation, pigmentation and bioactivity in marine Pseudoalteromonas.</title>
        <authorList>
            <person name="Paulsen S."/>
            <person name="Gram L."/>
            <person name="Machado H."/>
        </authorList>
    </citation>
    <scope>NUCLEOTIDE SEQUENCE [LARGE SCALE GENOMIC DNA]</scope>
    <source>
        <strain evidence="5 6">S3898</strain>
    </source>
</reference>
<keyword evidence="1" id="KW-0805">Transcription regulation</keyword>
<comment type="caution">
    <text evidence="5">The sequence shown here is derived from an EMBL/GenBank/DDBJ whole genome shotgun (WGS) entry which is preliminary data.</text>
</comment>
<organism evidence="5 6">
    <name type="scientific">Pseudoalteromonas phenolica</name>
    <dbReference type="NCBI Taxonomy" id="161398"/>
    <lineage>
        <taxon>Bacteria</taxon>
        <taxon>Pseudomonadati</taxon>
        <taxon>Pseudomonadota</taxon>
        <taxon>Gammaproteobacteria</taxon>
        <taxon>Alteromonadales</taxon>
        <taxon>Pseudoalteromonadaceae</taxon>
        <taxon>Pseudoalteromonas</taxon>
    </lineage>
</organism>
<dbReference type="AlphaFoldDB" id="A0A4Q7ILT7"/>
<evidence type="ECO:0000313" key="6">
    <source>
        <dbReference type="Proteomes" id="UP000291338"/>
    </source>
</evidence>
<name>A0A4Q7ILT7_9GAMM</name>
<evidence type="ECO:0000313" key="5">
    <source>
        <dbReference type="EMBL" id="RZQ52652.1"/>
    </source>
</evidence>